<dbReference type="EMBL" id="MPTB01000044">
    <property type="protein sequence ID" value="OMD41588.1"/>
    <property type="molecule type" value="Genomic_DNA"/>
</dbReference>
<dbReference type="Pfam" id="PF08241">
    <property type="entry name" value="Methyltransf_11"/>
    <property type="match status" value="1"/>
</dbReference>
<dbReference type="Gene3D" id="3.40.50.150">
    <property type="entry name" value="Vaccinia Virus protein VP39"/>
    <property type="match status" value="1"/>
</dbReference>
<dbReference type="PANTHER" id="PTHR30204">
    <property type="entry name" value="REDOX-CYCLING DRUG-SENSING TRANSCRIPTIONAL ACTIVATOR SOXR"/>
    <property type="match status" value="1"/>
</dbReference>
<evidence type="ECO:0000313" key="3">
    <source>
        <dbReference type="EMBL" id="OMD41588.1"/>
    </source>
</evidence>
<reference evidence="3 4" key="1">
    <citation type="submission" date="2016-10" db="EMBL/GenBank/DDBJ databases">
        <title>Paenibacillus species isolates.</title>
        <authorList>
            <person name="Beno S.M."/>
        </authorList>
    </citation>
    <scope>NUCLEOTIDE SEQUENCE [LARGE SCALE GENOMIC DNA]</scope>
    <source>
        <strain evidence="3 4">FSL H7-0744</strain>
    </source>
</reference>
<dbReference type="InterPro" id="IPR047057">
    <property type="entry name" value="MerR_fam"/>
</dbReference>
<dbReference type="PRINTS" id="PR00040">
    <property type="entry name" value="HTHMERR"/>
</dbReference>
<dbReference type="InterPro" id="IPR009061">
    <property type="entry name" value="DNA-bd_dom_put_sf"/>
</dbReference>
<dbReference type="Proteomes" id="UP000187412">
    <property type="component" value="Unassembled WGS sequence"/>
</dbReference>
<dbReference type="CDD" id="cd02440">
    <property type="entry name" value="AdoMet_MTases"/>
    <property type="match status" value="1"/>
</dbReference>
<dbReference type="Pfam" id="PF13411">
    <property type="entry name" value="MerR_1"/>
    <property type="match status" value="1"/>
</dbReference>
<sequence length="402" mass="45852">MHKGLTTGQISRITGVTVRALRYYDRIGLLKPSHFEGDTRLYNEEDIARLQKLSVLKFIGLSLEEMSTVMEIGSGSDLRSALQLQKQLIRQKIHHMESVVQAIDASMDYMEQQEQAADWEELARIIHMLRTERDWGRQYQNAARLQARTRLYDEFSTNPQGWHSWFFEYMLEATQELRSSSTRPLRVLDIGCGDAALWVRNRERIPPRMEISLADASPGMLEAARSALGAAAGKFQFRQADVMAMPFADNEFQIVIANHMLYHVEQLTPAFAEISRVLSPRGSFFASTMSSRHLREMEELAREFDPALRVLDDTLEQFNLDNGAELLQPWFPAARVERYPDSLVVTETGPLISYMTSTPMNAGKVLKGETLEQFMAFVERKMADQGSLVIAKDMGVFTCRKL</sequence>
<feature type="domain" description="HTH merR-type" evidence="2">
    <location>
        <begin position="4"/>
        <end position="72"/>
    </location>
</feature>
<dbReference type="CDD" id="cd01106">
    <property type="entry name" value="HTH_TipAL-Mta"/>
    <property type="match status" value="1"/>
</dbReference>
<dbReference type="Gene3D" id="1.10.1660.10">
    <property type="match status" value="1"/>
</dbReference>
<name>A0ABX3H3G2_PAEBO</name>
<dbReference type="PROSITE" id="PS50937">
    <property type="entry name" value="HTH_MERR_2"/>
    <property type="match status" value="1"/>
</dbReference>
<dbReference type="InterPro" id="IPR000551">
    <property type="entry name" value="MerR-type_HTH_dom"/>
</dbReference>
<evidence type="ECO:0000259" key="2">
    <source>
        <dbReference type="PROSITE" id="PS50937"/>
    </source>
</evidence>
<accession>A0ABX3H3G2</accession>
<evidence type="ECO:0000313" key="4">
    <source>
        <dbReference type="Proteomes" id="UP000187412"/>
    </source>
</evidence>
<keyword evidence="1" id="KW-0238">DNA-binding</keyword>
<dbReference type="PROSITE" id="PS00552">
    <property type="entry name" value="HTH_MERR_1"/>
    <property type="match status" value="1"/>
</dbReference>
<dbReference type="SUPFAM" id="SSF53335">
    <property type="entry name" value="S-adenosyl-L-methionine-dependent methyltransferases"/>
    <property type="match status" value="1"/>
</dbReference>
<keyword evidence="4" id="KW-1185">Reference proteome</keyword>
<comment type="caution">
    <text evidence="3">The sequence shown here is derived from an EMBL/GenBank/DDBJ whole genome shotgun (WGS) entry which is preliminary data.</text>
</comment>
<dbReference type="PANTHER" id="PTHR30204:SF96">
    <property type="entry name" value="CHROMOSOME-ANCHORING PROTEIN RACA"/>
    <property type="match status" value="1"/>
</dbReference>
<dbReference type="RefSeq" id="WP_076113528.1">
    <property type="nucleotide sequence ID" value="NZ_MPTB01000044.1"/>
</dbReference>
<dbReference type="InterPro" id="IPR013216">
    <property type="entry name" value="Methyltransf_11"/>
</dbReference>
<gene>
    <name evidence="3" type="ORF">BSK56_26770</name>
</gene>
<protein>
    <recommendedName>
        <fullName evidence="2">HTH merR-type domain-containing protein</fullName>
    </recommendedName>
</protein>
<evidence type="ECO:0000256" key="1">
    <source>
        <dbReference type="ARBA" id="ARBA00023125"/>
    </source>
</evidence>
<dbReference type="InterPro" id="IPR029063">
    <property type="entry name" value="SAM-dependent_MTases_sf"/>
</dbReference>
<dbReference type="SMART" id="SM00422">
    <property type="entry name" value="HTH_MERR"/>
    <property type="match status" value="1"/>
</dbReference>
<dbReference type="SUPFAM" id="SSF46955">
    <property type="entry name" value="Putative DNA-binding domain"/>
    <property type="match status" value="1"/>
</dbReference>
<proteinExistence type="predicted"/>
<organism evidence="3 4">
    <name type="scientific">Paenibacillus borealis</name>
    <dbReference type="NCBI Taxonomy" id="160799"/>
    <lineage>
        <taxon>Bacteria</taxon>
        <taxon>Bacillati</taxon>
        <taxon>Bacillota</taxon>
        <taxon>Bacilli</taxon>
        <taxon>Bacillales</taxon>
        <taxon>Paenibacillaceae</taxon>
        <taxon>Paenibacillus</taxon>
    </lineage>
</organism>